<sequence length="95" mass="10712">MATKRGGNLQSTRSNGPIGNLRGGISASPTCRDMICGKFAVHTIKLTYQQSPRMYFYKPDMQGHNLVISRENLQKRNINNLQDGITSRRDRDEEG</sequence>
<evidence type="ECO:0000256" key="1">
    <source>
        <dbReference type="SAM" id="MobiDB-lite"/>
    </source>
</evidence>
<protein>
    <submittedName>
        <fullName evidence="2">Uncharacterized protein</fullName>
    </submittedName>
</protein>
<evidence type="ECO:0000313" key="2">
    <source>
        <dbReference type="EMBL" id="KAK9718876.1"/>
    </source>
</evidence>
<name>A0AAW1KJW1_POPJA</name>
<dbReference type="EMBL" id="JASPKY010000224">
    <property type="protein sequence ID" value="KAK9718876.1"/>
    <property type="molecule type" value="Genomic_DNA"/>
</dbReference>
<accession>A0AAW1KJW1</accession>
<reference evidence="2 3" key="1">
    <citation type="journal article" date="2024" name="BMC Genomics">
        <title>De novo assembly and annotation of Popillia japonica's genome with initial clues to its potential as an invasive pest.</title>
        <authorList>
            <person name="Cucini C."/>
            <person name="Boschi S."/>
            <person name="Funari R."/>
            <person name="Cardaioli E."/>
            <person name="Iannotti N."/>
            <person name="Marturano G."/>
            <person name="Paoli F."/>
            <person name="Bruttini M."/>
            <person name="Carapelli A."/>
            <person name="Frati F."/>
            <person name="Nardi F."/>
        </authorList>
    </citation>
    <scope>NUCLEOTIDE SEQUENCE [LARGE SCALE GENOMIC DNA]</scope>
    <source>
        <strain evidence="2">DMR45628</strain>
    </source>
</reference>
<organism evidence="2 3">
    <name type="scientific">Popillia japonica</name>
    <name type="common">Japanese beetle</name>
    <dbReference type="NCBI Taxonomy" id="7064"/>
    <lineage>
        <taxon>Eukaryota</taxon>
        <taxon>Metazoa</taxon>
        <taxon>Ecdysozoa</taxon>
        <taxon>Arthropoda</taxon>
        <taxon>Hexapoda</taxon>
        <taxon>Insecta</taxon>
        <taxon>Pterygota</taxon>
        <taxon>Neoptera</taxon>
        <taxon>Endopterygota</taxon>
        <taxon>Coleoptera</taxon>
        <taxon>Polyphaga</taxon>
        <taxon>Scarabaeiformia</taxon>
        <taxon>Scarabaeidae</taxon>
        <taxon>Rutelinae</taxon>
        <taxon>Popillia</taxon>
    </lineage>
</organism>
<gene>
    <name evidence="2" type="ORF">QE152_g22998</name>
</gene>
<comment type="caution">
    <text evidence="2">The sequence shown here is derived from an EMBL/GenBank/DDBJ whole genome shotgun (WGS) entry which is preliminary data.</text>
</comment>
<dbReference type="Proteomes" id="UP001458880">
    <property type="component" value="Unassembled WGS sequence"/>
</dbReference>
<feature type="compositionally biased region" description="Polar residues" evidence="1">
    <location>
        <begin position="8"/>
        <end position="17"/>
    </location>
</feature>
<proteinExistence type="predicted"/>
<keyword evidence="3" id="KW-1185">Reference proteome</keyword>
<dbReference type="AlphaFoldDB" id="A0AAW1KJW1"/>
<evidence type="ECO:0000313" key="3">
    <source>
        <dbReference type="Proteomes" id="UP001458880"/>
    </source>
</evidence>
<feature type="region of interest" description="Disordered" evidence="1">
    <location>
        <begin position="1"/>
        <end position="24"/>
    </location>
</feature>